<name>A0A101GLR7_9EURY</name>
<comment type="catalytic activity">
    <reaction evidence="8">
        <text>6-carboxy-5,6,7,8-tetrahydropterin + H(+) = 7-carboxy-7-carbaguanine + NH4(+)</text>
        <dbReference type="Rhea" id="RHEA:27974"/>
        <dbReference type="ChEBI" id="CHEBI:15378"/>
        <dbReference type="ChEBI" id="CHEBI:28938"/>
        <dbReference type="ChEBI" id="CHEBI:61032"/>
        <dbReference type="ChEBI" id="CHEBI:61036"/>
        <dbReference type="EC" id="4.3.99.3"/>
    </reaction>
</comment>
<keyword evidence="7 8" id="KW-0456">Lyase</keyword>
<dbReference type="InterPro" id="IPR013785">
    <property type="entry name" value="Aldolase_TIM"/>
</dbReference>
<dbReference type="InterPro" id="IPR058240">
    <property type="entry name" value="rSAM_sf"/>
</dbReference>
<dbReference type="Pfam" id="PF04055">
    <property type="entry name" value="Radical_SAM"/>
    <property type="match status" value="1"/>
</dbReference>
<feature type="binding site" evidence="8">
    <location>
        <position position="25"/>
    </location>
    <ligand>
        <name>substrate</name>
    </ligand>
</feature>
<evidence type="ECO:0000256" key="6">
    <source>
        <dbReference type="ARBA" id="ARBA00023014"/>
    </source>
</evidence>
<accession>A0A101GLR7</accession>
<evidence type="ECO:0000259" key="9">
    <source>
        <dbReference type="PROSITE" id="PS51918"/>
    </source>
</evidence>
<dbReference type="PANTHER" id="PTHR42836">
    <property type="entry name" value="7-CARBOXY-7-DEAZAGUANINE SYNTHASE"/>
    <property type="match status" value="1"/>
</dbReference>
<protein>
    <recommendedName>
        <fullName evidence="8">7-carboxy-7-deazaguanine synthase</fullName>
        <shortName evidence="8">CDG synthase</shortName>
        <ecNumber evidence="8">4.3.99.3</ecNumber>
    </recommendedName>
    <alternativeName>
        <fullName evidence="8">Archaeosine biosynthesis protein QueE</fullName>
    </alternativeName>
</protein>
<feature type="binding site" evidence="8">
    <location>
        <begin position="10"/>
        <end position="12"/>
    </location>
    <ligand>
        <name>substrate</name>
    </ligand>
</feature>
<feature type="binding site" evidence="8">
    <location>
        <position position="29"/>
    </location>
    <ligand>
        <name>[4Fe-4S] cluster</name>
        <dbReference type="ChEBI" id="CHEBI:49883"/>
        <note>4Fe-4S-S-AdoMet</note>
    </ligand>
</feature>
<dbReference type="HAMAP" id="MF_00917">
    <property type="entry name" value="QueE"/>
    <property type="match status" value="1"/>
</dbReference>
<comment type="cofactor">
    <cofactor evidence="8">
        <name>Mg(2+)</name>
        <dbReference type="ChEBI" id="CHEBI:18420"/>
    </cofactor>
</comment>
<dbReference type="GO" id="GO:0016840">
    <property type="term" value="F:carbon-nitrogen lyase activity"/>
    <property type="evidence" value="ECO:0007669"/>
    <property type="project" value="UniProtKB-UniRule"/>
</dbReference>
<dbReference type="AlphaFoldDB" id="A0A101GLR7"/>
<comment type="subunit">
    <text evidence="8">Homodimer.</text>
</comment>
<evidence type="ECO:0000313" key="10">
    <source>
        <dbReference type="EMBL" id="KUK60785.1"/>
    </source>
</evidence>
<feature type="binding site" evidence="8">
    <location>
        <position position="70"/>
    </location>
    <ligand>
        <name>S-adenosyl-L-methionine</name>
        <dbReference type="ChEBI" id="CHEBI:59789"/>
    </ligand>
</feature>
<dbReference type="Proteomes" id="UP000054323">
    <property type="component" value="Unassembled WGS sequence"/>
</dbReference>
<evidence type="ECO:0000256" key="3">
    <source>
        <dbReference type="ARBA" id="ARBA00022723"/>
    </source>
</evidence>
<feature type="binding site" evidence="8">
    <location>
        <begin position="35"/>
        <end position="37"/>
    </location>
    <ligand>
        <name>S-adenosyl-L-methionine</name>
        <dbReference type="ChEBI" id="CHEBI:59789"/>
    </ligand>
</feature>
<evidence type="ECO:0000256" key="1">
    <source>
        <dbReference type="ARBA" id="ARBA00022485"/>
    </source>
</evidence>
<sequence>MIVSEIFRSLQGEGKNQGRPCTFVRLAGCNLRCAWCDTPYAWNEGEEMSVGEVLDRVWLLRGAYICITGGEPLLQREDLLELLKKFKLHGYSVEIETNGSLDFREMQPYASICMDVKCPSSGERSDLSLLSAITAHDSVKFVVADMDDLLYARAVMGRYRIGGEVFVSPVEGSDCRATADYIVSENLPVRFQVQLHKVLGMR</sequence>
<evidence type="ECO:0000313" key="11">
    <source>
        <dbReference type="Proteomes" id="UP000054323"/>
    </source>
</evidence>
<gene>
    <name evidence="8" type="primary">queE</name>
    <name evidence="10" type="ORF">XD82_1494</name>
</gene>
<dbReference type="PATRIC" id="fig|2198.4.peg.1890"/>
<evidence type="ECO:0000256" key="4">
    <source>
        <dbReference type="ARBA" id="ARBA00022842"/>
    </source>
</evidence>
<comment type="cofactor">
    <cofactor evidence="8">
        <name>[4Fe-4S] cluster</name>
        <dbReference type="ChEBI" id="CHEBI:49883"/>
    </cofactor>
    <text evidence="8">Binds 1 [4Fe-4S] cluster. The cluster is coordinated with 3 cysteines and an exchangeable S-adenosyl-L-methionine.</text>
</comment>
<keyword evidence="6 8" id="KW-0411">Iron-sulfur</keyword>
<reference evidence="11" key="1">
    <citation type="journal article" date="2015" name="MBio">
        <title>Genome-Resolved Metagenomic Analysis Reveals Roles for Candidate Phyla and Other Microbial Community Members in Biogeochemical Transformations in Oil Reservoirs.</title>
        <authorList>
            <person name="Hu P."/>
            <person name="Tom L."/>
            <person name="Singh A."/>
            <person name="Thomas B.C."/>
            <person name="Baker B.J."/>
            <person name="Piceno Y.M."/>
            <person name="Andersen G.L."/>
            <person name="Banfield J.F."/>
        </authorList>
    </citation>
    <scope>NUCLEOTIDE SEQUENCE [LARGE SCALE GENOMIC DNA]</scope>
</reference>
<dbReference type="SFLD" id="SFLDS00029">
    <property type="entry name" value="Radical_SAM"/>
    <property type="match status" value="1"/>
</dbReference>
<dbReference type="SUPFAM" id="SSF102114">
    <property type="entry name" value="Radical SAM enzymes"/>
    <property type="match status" value="1"/>
</dbReference>
<dbReference type="GO" id="GO:0051539">
    <property type="term" value="F:4 iron, 4 sulfur cluster binding"/>
    <property type="evidence" value="ECO:0007669"/>
    <property type="project" value="UniProtKB-UniRule"/>
</dbReference>
<comment type="caution">
    <text evidence="8">Lacks conserved residue(s) required for the propagation of feature annotation.</text>
</comment>
<comment type="similarity">
    <text evidence="8">Belongs to the radical SAM superfamily. 7-carboxy-7-deazaguanine synthase family.</text>
</comment>
<dbReference type="InterPro" id="IPR024924">
    <property type="entry name" value="7-CO-7-deazaguanine_synth-like"/>
</dbReference>
<comment type="function">
    <text evidence="8">Catalyzes the complex heterocyclic radical-mediated conversion of 6-carboxy-5,6,7,8-tetrahydropterin (CPH4) to 7-carboxy-7-deazaguanine (CDG), a step common to the biosynthetic pathways of all 7-deazapurine-containing compounds.</text>
</comment>
<comment type="cofactor">
    <cofactor evidence="8">
        <name>S-adenosyl-L-methionine</name>
        <dbReference type="ChEBI" id="CHEBI:59789"/>
    </cofactor>
    <text evidence="8">Binds 1 S-adenosyl-L-methionine per subunit.</text>
</comment>
<keyword evidence="4 8" id="KW-0460">Magnesium</keyword>
<feature type="binding site" evidence="8">
    <location>
        <position position="36"/>
    </location>
    <ligand>
        <name>[4Fe-4S] cluster</name>
        <dbReference type="ChEBI" id="CHEBI:49883"/>
        <note>4Fe-4S-S-AdoMet</note>
    </ligand>
</feature>
<feature type="binding site" evidence="8">
    <location>
        <position position="38"/>
    </location>
    <ligand>
        <name>Mg(2+)</name>
        <dbReference type="ChEBI" id="CHEBI:18420"/>
    </ligand>
</feature>
<organism evidence="10 11">
    <name type="scientific">Methanoculleus marisnigri</name>
    <dbReference type="NCBI Taxonomy" id="2198"/>
    <lineage>
        <taxon>Archaea</taxon>
        <taxon>Methanobacteriati</taxon>
        <taxon>Methanobacteriota</taxon>
        <taxon>Stenosarchaea group</taxon>
        <taxon>Methanomicrobia</taxon>
        <taxon>Methanomicrobiales</taxon>
        <taxon>Methanomicrobiaceae</taxon>
        <taxon>Methanoculleus</taxon>
    </lineage>
</organism>
<keyword evidence="1 8" id="KW-0004">4Fe-4S</keyword>
<dbReference type="EMBL" id="LGGD01000208">
    <property type="protein sequence ID" value="KUK60785.1"/>
    <property type="molecule type" value="Genomic_DNA"/>
</dbReference>
<feature type="binding site" evidence="8">
    <location>
        <position position="68"/>
    </location>
    <ligand>
        <name>substrate</name>
    </ligand>
</feature>
<dbReference type="Gene3D" id="3.20.20.70">
    <property type="entry name" value="Aldolase class I"/>
    <property type="match status" value="1"/>
</dbReference>
<feature type="domain" description="Radical SAM core" evidence="9">
    <location>
        <begin position="16"/>
        <end position="202"/>
    </location>
</feature>
<comment type="caution">
    <text evidence="10">The sequence shown here is derived from an EMBL/GenBank/DDBJ whole genome shotgun (WGS) entry which is preliminary data.</text>
</comment>
<dbReference type="PROSITE" id="PS51918">
    <property type="entry name" value="RADICAL_SAM"/>
    <property type="match status" value="1"/>
</dbReference>
<dbReference type="UniPathway" id="UPA00391"/>
<feature type="binding site" evidence="8">
    <location>
        <position position="33"/>
    </location>
    <ligand>
        <name>[4Fe-4S] cluster</name>
        <dbReference type="ChEBI" id="CHEBI:49883"/>
        <note>4Fe-4S-S-AdoMet</note>
    </ligand>
</feature>
<keyword evidence="3 8" id="KW-0479">Metal-binding</keyword>
<keyword evidence="5 8" id="KW-0408">Iron</keyword>
<proteinExistence type="inferred from homology"/>
<evidence type="ECO:0000256" key="5">
    <source>
        <dbReference type="ARBA" id="ARBA00023004"/>
    </source>
</evidence>
<evidence type="ECO:0000256" key="8">
    <source>
        <dbReference type="HAMAP-Rule" id="MF_00917"/>
    </source>
</evidence>
<keyword evidence="2 8" id="KW-0949">S-adenosyl-L-methionine</keyword>
<dbReference type="PIRSF" id="PIRSF000370">
    <property type="entry name" value="QueE"/>
    <property type="match status" value="1"/>
</dbReference>
<comment type="pathway">
    <text evidence="8">Purine metabolism; 7-cyano-7-deazaguanine biosynthesis.</text>
</comment>
<dbReference type="GO" id="GO:1904047">
    <property type="term" value="F:S-adenosyl-L-methionine binding"/>
    <property type="evidence" value="ECO:0007669"/>
    <property type="project" value="UniProtKB-UniRule"/>
</dbReference>
<evidence type="ECO:0000256" key="2">
    <source>
        <dbReference type="ARBA" id="ARBA00022691"/>
    </source>
</evidence>
<dbReference type="EC" id="4.3.99.3" evidence="8"/>
<dbReference type="InterPro" id="IPR007197">
    <property type="entry name" value="rSAM"/>
</dbReference>
<evidence type="ECO:0000256" key="7">
    <source>
        <dbReference type="ARBA" id="ARBA00023239"/>
    </source>
</evidence>
<dbReference type="GO" id="GO:0000287">
    <property type="term" value="F:magnesium ion binding"/>
    <property type="evidence" value="ECO:0007669"/>
    <property type="project" value="UniProtKB-UniRule"/>
</dbReference>
<dbReference type="PANTHER" id="PTHR42836:SF1">
    <property type="entry name" value="7-CARBOXY-7-DEAZAGUANINE SYNTHASE"/>
    <property type="match status" value="1"/>
</dbReference>